<dbReference type="SUPFAM" id="SSF143865">
    <property type="entry name" value="CorA soluble domain-like"/>
    <property type="match status" value="1"/>
</dbReference>
<dbReference type="InterPro" id="IPR045863">
    <property type="entry name" value="CorA_TM1_TM2"/>
</dbReference>
<dbReference type="Proteomes" id="UP000194474">
    <property type="component" value="Unassembled WGS sequence"/>
</dbReference>
<comment type="subcellular location">
    <subcellularLocation>
        <location evidence="1">Cell membrane</location>
        <topology evidence="1">Multi-pass membrane protein</topology>
    </subcellularLocation>
</comment>
<keyword evidence="5" id="KW-0997">Cell inner membrane</keyword>
<dbReference type="OrthoDB" id="9803484at2"/>
<evidence type="ECO:0000313" key="13">
    <source>
        <dbReference type="Proteomes" id="UP000194474"/>
    </source>
</evidence>
<organism evidence="12 13">
    <name type="scientific">Devosia lucknowensis</name>
    <dbReference type="NCBI Taxonomy" id="1096929"/>
    <lineage>
        <taxon>Bacteria</taxon>
        <taxon>Pseudomonadati</taxon>
        <taxon>Pseudomonadota</taxon>
        <taxon>Alphaproteobacteria</taxon>
        <taxon>Hyphomicrobiales</taxon>
        <taxon>Devosiaceae</taxon>
        <taxon>Devosia</taxon>
    </lineage>
</organism>
<dbReference type="Gene3D" id="1.20.58.340">
    <property type="entry name" value="Magnesium transport protein CorA, transmembrane region"/>
    <property type="match status" value="2"/>
</dbReference>
<feature type="transmembrane region" description="Helical" evidence="11">
    <location>
        <begin position="276"/>
        <end position="297"/>
    </location>
</feature>
<keyword evidence="3" id="KW-0813">Transport</keyword>
<evidence type="ECO:0000256" key="8">
    <source>
        <dbReference type="ARBA" id="ARBA00022989"/>
    </source>
</evidence>
<proteinExistence type="inferred from homology"/>
<comment type="similarity">
    <text evidence="2">Belongs to the CorA metal ion transporter (MIT) (TC 1.A.35) family.</text>
</comment>
<dbReference type="GO" id="GO:0015087">
    <property type="term" value="F:cobalt ion transmembrane transporter activity"/>
    <property type="evidence" value="ECO:0007669"/>
    <property type="project" value="TreeGrafter"/>
</dbReference>
<dbReference type="SUPFAM" id="SSF144083">
    <property type="entry name" value="Magnesium transport protein CorA, transmembrane region"/>
    <property type="match status" value="1"/>
</dbReference>
<dbReference type="PANTHER" id="PTHR46494">
    <property type="entry name" value="CORA FAMILY METAL ION TRANSPORTER (EUROFUNG)"/>
    <property type="match status" value="1"/>
</dbReference>
<keyword evidence="9" id="KW-0406">Ion transport</keyword>
<evidence type="ECO:0000256" key="5">
    <source>
        <dbReference type="ARBA" id="ARBA00022519"/>
    </source>
</evidence>
<feature type="transmembrane region" description="Helical" evidence="11">
    <location>
        <begin position="309"/>
        <end position="329"/>
    </location>
</feature>
<evidence type="ECO:0000256" key="11">
    <source>
        <dbReference type="SAM" id="Phobius"/>
    </source>
</evidence>
<evidence type="ECO:0000256" key="1">
    <source>
        <dbReference type="ARBA" id="ARBA00004651"/>
    </source>
</evidence>
<dbReference type="Gene3D" id="3.30.460.20">
    <property type="entry name" value="CorA soluble domain-like"/>
    <property type="match status" value="1"/>
</dbReference>
<dbReference type="GO" id="GO:0000287">
    <property type="term" value="F:magnesium ion binding"/>
    <property type="evidence" value="ECO:0007669"/>
    <property type="project" value="TreeGrafter"/>
</dbReference>
<evidence type="ECO:0000256" key="6">
    <source>
        <dbReference type="ARBA" id="ARBA00022692"/>
    </source>
</evidence>
<evidence type="ECO:0000256" key="4">
    <source>
        <dbReference type="ARBA" id="ARBA00022475"/>
    </source>
</evidence>
<evidence type="ECO:0000313" key="12">
    <source>
        <dbReference type="EMBL" id="SMQ63700.1"/>
    </source>
</evidence>
<accession>A0A1Y6ERW6</accession>
<protein>
    <submittedName>
        <fullName evidence="12">Zinc transporter</fullName>
    </submittedName>
</protein>
<dbReference type="RefSeq" id="WP_086469265.1">
    <property type="nucleotide sequence ID" value="NZ_FXWK01000001.1"/>
</dbReference>
<dbReference type="InterPro" id="IPR002523">
    <property type="entry name" value="MgTranspt_CorA/ZnTranspt_ZntB"/>
</dbReference>
<reference evidence="13" key="1">
    <citation type="submission" date="2017-04" db="EMBL/GenBank/DDBJ databases">
        <authorList>
            <person name="Varghese N."/>
            <person name="Submissions S."/>
        </authorList>
    </citation>
    <scope>NUCLEOTIDE SEQUENCE [LARGE SCALE GENOMIC DNA]</scope>
</reference>
<dbReference type="Pfam" id="PF01544">
    <property type="entry name" value="CorA"/>
    <property type="match status" value="1"/>
</dbReference>
<sequence length="335" mass="37283">MSDAPKVPNERAMQNGLVGGGAVLIFDGKGGMRRHEPGEGHPTVPPGGFKLVVGNSKGPEFKLWLKTELGDYNSSLVTAPTSRSRCSVMDDRALVVLRVVRPGAAPHDLGRQFLTIWIERSRVIIASELNILDFLGLAKVEQAEHAPITPADLISRLALRASDRLEPLIEMLGDRLDEIEESLITQRTDKAQDNLEQLRRTLINFRRLVWPQRDALSTLEVEDLSFFSDRDRLRLRESSMRTARIGDELQALSERAVLVHEEIIDDRAEQMNKAMLVLAAVTVIFSPLTLLTGLLGMNVSGIPFAESPGAFWVVCVFALAIGIGALWLMRRRHWL</sequence>
<dbReference type="GO" id="GO:0005886">
    <property type="term" value="C:plasma membrane"/>
    <property type="evidence" value="ECO:0007669"/>
    <property type="project" value="UniProtKB-SubCell"/>
</dbReference>
<evidence type="ECO:0000256" key="10">
    <source>
        <dbReference type="ARBA" id="ARBA00023136"/>
    </source>
</evidence>
<evidence type="ECO:0000256" key="2">
    <source>
        <dbReference type="ARBA" id="ARBA00009765"/>
    </source>
</evidence>
<evidence type="ECO:0000256" key="3">
    <source>
        <dbReference type="ARBA" id="ARBA00022448"/>
    </source>
</evidence>
<gene>
    <name evidence="12" type="ORF">SAMN06295905_0856</name>
</gene>
<keyword evidence="7" id="KW-0862">Zinc</keyword>
<evidence type="ECO:0000256" key="9">
    <source>
        <dbReference type="ARBA" id="ARBA00023065"/>
    </source>
</evidence>
<dbReference type="PANTHER" id="PTHR46494:SF3">
    <property type="entry name" value="ZINC TRANSPORT PROTEIN ZNTB"/>
    <property type="match status" value="1"/>
</dbReference>
<dbReference type="AlphaFoldDB" id="A0A1Y6ERW6"/>
<dbReference type="EMBL" id="FXWK01000001">
    <property type="protein sequence ID" value="SMQ63700.1"/>
    <property type="molecule type" value="Genomic_DNA"/>
</dbReference>
<dbReference type="GO" id="GO:0050897">
    <property type="term" value="F:cobalt ion binding"/>
    <property type="evidence" value="ECO:0007669"/>
    <property type="project" value="TreeGrafter"/>
</dbReference>
<dbReference type="GO" id="GO:0015095">
    <property type="term" value="F:magnesium ion transmembrane transporter activity"/>
    <property type="evidence" value="ECO:0007669"/>
    <property type="project" value="TreeGrafter"/>
</dbReference>
<keyword evidence="13" id="KW-1185">Reference proteome</keyword>
<keyword evidence="6 11" id="KW-0812">Transmembrane</keyword>
<name>A0A1Y6ERW6_9HYPH</name>
<evidence type="ECO:0000256" key="7">
    <source>
        <dbReference type="ARBA" id="ARBA00022833"/>
    </source>
</evidence>
<keyword evidence="8 11" id="KW-1133">Transmembrane helix</keyword>
<keyword evidence="4" id="KW-1003">Cell membrane</keyword>
<keyword evidence="10 11" id="KW-0472">Membrane</keyword>
<dbReference type="InterPro" id="IPR045861">
    <property type="entry name" value="CorA_cytoplasmic_dom"/>
</dbReference>